<evidence type="ECO:0000256" key="2">
    <source>
        <dbReference type="SAM" id="Phobius"/>
    </source>
</evidence>
<dbReference type="SUPFAM" id="SSF52025">
    <property type="entry name" value="PA domain"/>
    <property type="match status" value="1"/>
</dbReference>
<dbReference type="SUPFAM" id="SSF53187">
    <property type="entry name" value="Zn-dependent exopeptidases"/>
    <property type="match status" value="1"/>
</dbReference>
<feature type="domain" description="PA" evidence="3">
    <location>
        <begin position="268"/>
        <end position="346"/>
    </location>
</feature>
<comment type="similarity">
    <text evidence="1">Belongs to the peptidase M28 family. M28B subfamily.</text>
</comment>
<dbReference type="FunFam" id="3.40.630.10:FF:000101">
    <property type="entry name" value="N-acetylated alpha-linked acidic dipeptidase like 1"/>
    <property type="match status" value="1"/>
</dbReference>
<dbReference type="STRING" id="2018661.A0A2A2LK46"/>
<feature type="domain" description="Transferrin receptor-like dimerisation" evidence="4">
    <location>
        <begin position="766"/>
        <end position="884"/>
    </location>
</feature>
<accession>A0A2A2LK46</accession>
<evidence type="ECO:0000313" key="6">
    <source>
        <dbReference type="EMBL" id="PAV86626.1"/>
    </source>
</evidence>
<reference evidence="6 7" key="1">
    <citation type="journal article" date="2017" name="Curr. Biol.">
        <title>Genome architecture and evolution of a unichromosomal asexual nematode.</title>
        <authorList>
            <person name="Fradin H."/>
            <person name="Zegar C."/>
            <person name="Gutwein M."/>
            <person name="Lucas J."/>
            <person name="Kovtun M."/>
            <person name="Corcoran D."/>
            <person name="Baugh L.R."/>
            <person name="Kiontke K."/>
            <person name="Gunsalus K."/>
            <person name="Fitch D.H."/>
            <person name="Piano F."/>
        </authorList>
    </citation>
    <scope>NUCLEOTIDE SEQUENCE [LARGE SCALE GENOMIC DNA]</scope>
    <source>
        <strain evidence="6">PF1309</strain>
    </source>
</reference>
<keyword evidence="2" id="KW-1133">Transmembrane helix</keyword>
<dbReference type="Pfam" id="PF04389">
    <property type="entry name" value="Peptidase_M28"/>
    <property type="match status" value="1"/>
</dbReference>
<dbReference type="Gene3D" id="3.50.30.30">
    <property type="match status" value="1"/>
</dbReference>
<gene>
    <name evidence="6" type="ORF">WR25_27321</name>
</gene>
<dbReference type="PANTHER" id="PTHR10404">
    <property type="entry name" value="N-ACETYLATED-ALPHA-LINKED ACIDIC DIPEPTIDASE"/>
    <property type="match status" value="1"/>
</dbReference>
<dbReference type="AlphaFoldDB" id="A0A2A2LK46"/>
<dbReference type="GO" id="GO:0004180">
    <property type="term" value="F:carboxypeptidase activity"/>
    <property type="evidence" value="ECO:0007669"/>
    <property type="project" value="TreeGrafter"/>
</dbReference>
<keyword evidence="2" id="KW-0812">Transmembrane</keyword>
<dbReference type="Proteomes" id="UP000218231">
    <property type="component" value="Unassembled WGS sequence"/>
</dbReference>
<proteinExistence type="inferred from homology"/>
<dbReference type="Gene3D" id="3.40.630.10">
    <property type="entry name" value="Zn peptidases"/>
    <property type="match status" value="1"/>
</dbReference>
<evidence type="ECO:0000259" key="5">
    <source>
        <dbReference type="Pfam" id="PF04389"/>
    </source>
</evidence>
<comment type="caution">
    <text evidence="6">The sequence shown here is derived from an EMBL/GenBank/DDBJ whole genome shotgun (WGS) entry which is preliminary data.</text>
</comment>
<dbReference type="InterPro" id="IPR003137">
    <property type="entry name" value="PA_domain"/>
</dbReference>
<sequence length="886" mass="99721">MEIIHGSQTKQFECHKQTGISPLIAGRRAILLDESLHDAVLRAADTDSSCSDASSSAKNRRHSESACLIRDSSFISAGRRRCGVLLPFSLSVLLLFITALILMLFIFAVINVKQTNLTTICDDEMNGESSPTHTNKIDNQGSDADDLDVITGRILASFDGERIKNNIRWLAKRTHIAGTRENNILMKEISEEYARLGFDVRMFNYTVLLNYPDFHRPNTLEILDDSLDEWQFVSIGMGKTVGPAEARAEQEDIRARHWWSAYSANGSVTGRLVYANYGLKEDYEQLAQISLSVKDKIVLLRHGASTRSEKVREAELQGCAGVLLFSDPLHYTTTANSTFPSDIHLPPFDAQRGSILLTQGDPQSPLFPSLPYVSRSETERTARAKGLLPKIPVLPISNGDALRIMSKLNGEALPTTEWRGGLQTNYRVTGDAVFRLTVRSHFTHRAISNVIATLKGQEFPDQMVLVGGHVDAWNNGAIDPITGSATQLEMARVASQIFGGENGRLKRSLVFCHFDAEEFGLIGSTEWLEQMNQVLQSRAVAYLNVDHIAGNVTLDVKGVPLLYRIVSDSAKKVPHPNMAERNAGRMTLYDSWRYYRGKGYMTNDLHMPDVGLPVGGSDYHRFIAYSGIPSLDLKMESSPGASYPLYHTMRVFRNIYKTLYSSQVSQRPARNPFFFFDFPPHCKNIFEFSRYETPWLVDNLQHPSPSAFVAIGQLWLEIAHRLANEIILPLNAVDFAKTLIVFIQRVDFHFAHLNITKLIPNYDKKMEFLQDSAKRFKRAADQLQAQIESIYSSPHSSTSLVNRINSRLLLLERCFLDPHAFPSPLYRHLLYSPSRYPSQVNVLSLLQDPARDYRLSRNVTHLGEISMAFTRLQYAIENASELLKVD</sequence>
<dbReference type="SUPFAM" id="SSF47672">
    <property type="entry name" value="Transferrin receptor-like dimerisation domain"/>
    <property type="match status" value="1"/>
</dbReference>
<dbReference type="InterPro" id="IPR046450">
    <property type="entry name" value="PA_dom_sf"/>
</dbReference>
<keyword evidence="2" id="KW-0472">Membrane</keyword>
<dbReference type="InterPro" id="IPR007365">
    <property type="entry name" value="TFR-like_dimer_dom"/>
</dbReference>
<feature type="domain" description="Peptidase M28" evidence="5">
    <location>
        <begin position="449"/>
        <end position="649"/>
    </location>
</feature>
<evidence type="ECO:0008006" key="8">
    <source>
        <dbReference type="Google" id="ProtNLM"/>
    </source>
</evidence>
<dbReference type="Pfam" id="PF02225">
    <property type="entry name" value="PA"/>
    <property type="match status" value="1"/>
</dbReference>
<protein>
    <recommendedName>
        <fullName evidence="8">Peptidase M28 domain-containing protein</fullName>
    </recommendedName>
</protein>
<evidence type="ECO:0000256" key="1">
    <source>
        <dbReference type="ARBA" id="ARBA00005634"/>
    </source>
</evidence>
<feature type="transmembrane region" description="Helical" evidence="2">
    <location>
        <begin position="84"/>
        <end position="110"/>
    </location>
</feature>
<dbReference type="InterPro" id="IPR039373">
    <property type="entry name" value="Peptidase_M28B"/>
</dbReference>
<dbReference type="InterPro" id="IPR036757">
    <property type="entry name" value="TFR-like_dimer_dom_sf"/>
</dbReference>
<dbReference type="PANTHER" id="PTHR10404:SF46">
    <property type="entry name" value="VACUOLAR PROTEIN SORTING-ASSOCIATED PROTEIN 70"/>
    <property type="match status" value="1"/>
</dbReference>
<evidence type="ECO:0000259" key="4">
    <source>
        <dbReference type="Pfam" id="PF04253"/>
    </source>
</evidence>
<name>A0A2A2LK46_9BILA</name>
<dbReference type="EMBL" id="LIAE01006653">
    <property type="protein sequence ID" value="PAV86626.1"/>
    <property type="molecule type" value="Genomic_DNA"/>
</dbReference>
<dbReference type="OrthoDB" id="5841748at2759"/>
<dbReference type="InterPro" id="IPR007484">
    <property type="entry name" value="Peptidase_M28"/>
</dbReference>
<dbReference type="Gene3D" id="1.20.930.40">
    <property type="entry name" value="Transferrin receptor-like, dimerisation domain"/>
    <property type="match status" value="1"/>
</dbReference>
<dbReference type="Pfam" id="PF04253">
    <property type="entry name" value="TFR_dimer"/>
    <property type="match status" value="1"/>
</dbReference>
<evidence type="ECO:0000259" key="3">
    <source>
        <dbReference type="Pfam" id="PF02225"/>
    </source>
</evidence>
<evidence type="ECO:0000313" key="7">
    <source>
        <dbReference type="Proteomes" id="UP000218231"/>
    </source>
</evidence>
<organism evidence="6 7">
    <name type="scientific">Diploscapter pachys</name>
    <dbReference type="NCBI Taxonomy" id="2018661"/>
    <lineage>
        <taxon>Eukaryota</taxon>
        <taxon>Metazoa</taxon>
        <taxon>Ecdysozoa</taxon>
        <taxon>Nematoda</taxon>
        <taxon>Chromadorea</taxon>
        <taxon>Rhabditida</taxon>
        <taxon>Rhabditina</taxon>
        <taxon>Rhabditomorpha</taxon>
        <taxon>Rhabditoidea</taxon>
        <taxon>Rhabditidae</taxon>
        <taxon>Diploscapter</taxon>
    </lineage>
</organism>
<keyword evidence="7" id="KW-1185">Reference proteome</keyword>